<dbReference type="InterPro" id="IPR029058">
    <property type="entry name" value="AB_hydrolase_fold"/>
</dbReference>
<dbReference type="InterPro" id="IPR000073">
    <property type="entry name" value="AB_hydrolase_1"/>
</dbReference>
<dbReference type="EMBL" id="CP092418">
    <property type="protein sequence ID" value="USD21702.1"/>
    <property type="molecule type" value="Genomic_DNA"/>
</dbReference>
<evidence type="ECO:0000256" key="2">
    <source>
        <dbReference type="SAM" id="SignalP"/>
    </source>
</evidence>
<organism evidence="4 5">
    <name type="scientific">Microbulbifer variabilis</name>
    <dbReference type="NCBI Taxonomy" id="266805"/>
    <lineage>
        <taxon>Bacteria</taxon>
        <taxon>Pseudomonadati</taxon>
        <taxon>Pseudomonadota</taxon>
        <taxon>Gammaproteobacteria</taxon>
        <taxon>Cellvibrionales</taxon>
        <taxon>Microbulbiferaceae</taxon>
        <taxon>Microbulbifer</taxon>
    </lineage>
</organism>
<dbReference type="RefSeq" id="WP_252084106.1">
    <property type="nucleotide sequence ID" value="NZ_CP092418.1"/>
</dbReference>
<name>A0ABY4VC40_9GAMM</name>
<dbReference type="Proteomes" id="UP001055658">
    <property type="component" value="Chromosome"/>
</dbReference>
<keyword evidence="2" id="KW-0732">Signal</keyword>
<evidence type="ECO:0000259" key="3">
    <source>
        <dbReference type="Pfam" id="PF00561"/>
    </source>
</evidence>
<proteinExistence type="predicted"/>
<feature type="chain" id="PRO_5046918832" evidence="2">
    <location>
        <begin position="25"/>
        <end position="357"/>
    </location>
</feature>
<reference evidence="4" key="1">
    <citation type="submission" date="2022-02" db="EMBL/GenBank/DDBJ databases">
        <title>Coral-associated bacteria.</title>
        <authorList>
            <person name="Tang K."/>
            <person name="Wang X."/>
        </authorList>
    </citation>
    <scope>NUCLEOTIDE SEQUENCE</scope>
    <source>
        <strain evidence="4">SCSIO 43006</strain>
    </source>
</reference>
<keyword evidence="5" id="KW-1185">Reference proteome</keyword>
<sequence length="357" mass="40863">MKRRTFLNLSIGLAALLQSRLTAALTKSQNTFNLFNSPNFANVNGIRLAYYEKGEGVPVIFCHGFPELAFTWRHQIETLSINGYRAIAPDLRGYGLTQSPKNIEDYAATKICDDLVGLLDHLNLEKAIFCGHDWGGFIVQSMAFIYPERCLGVINIGAPHAFRPEYANDLPSEEVPVIDKAAFNQFLQTPLVSEKLLNENVEKFFTTFMRSKLFHASYLRSLPVSSAERRMNLPEILKRETLPGELYLSGEELEFYVRSFKKSGFNGSINWYRAMELSWHELSKRGGTYEVEFPYLYLWPNEDPINQLGLNLDMESFIHKLESVELENCGHFPSEENPDKLSAEILVWLQKNFPRKA</sequence>
<dbReference type="PRINTS" id="PR00111">
    <property type="entry name" value="ABHYDROLASE"/>
</dbReference>
<feature type="domain" description="AB hydrolase-1" evidence="3">
    <location>
        <begin position="58"/>
        <end position="338"/>
    </location>
</feature>
<dbReference type="Gene3D" id="3.40.50.1820">
    <property type="entry name" value="alpha/beta hydrolase"/>
    <property type="match status" value="1"/>
</dbReference>
<dbReference type="PRINTS" id="PR00412">
    <property type="entry name" value="EPOXHYDRLASE"/>
</dbReference>
<feature type="signal peptide" evidence="2">
    <location>
        <begin position="1"/>
        <end position="24"/>
    </location>
</feature>
<dbReference type="InterPro" id="IPR000639">
    <property type="entry name" value="Epox_hydrolase-like"/>
</dbReference>
<evidence type="ECO:0000256" key="1">
    <source>
        <dbReference type="ARBA" id="ARBA00022801"/>
    </source>
</evidence>
<gene>
    <name evidence="4" type="ORF">MJO52_00745</name>
</gene>
<dbReference type="Pfam" id="PF00561">
    <property type="entry name" value="Abhydrolase_1"/>
    <property type="match status" value="1"/>
</dbReference>
<evidence type="ECO:0000313" key="5">
    <source>
        <dbReference type="Proteomes" id="UP001055658"/>
    </source>
</evidence>
<protein>
    <submittedName>
        <fullName evidence="4">Alpha/beta hydrolase</fullName>
    </submittedName>
</protein>
<dbReference type="SUPFAM" id="SSF53474">
    <property type="entry name" value="alpha/beta-Hydrolases"/>
    <property type="match status" value="1"/>
</dbReference>
<dbReference type="PANTHER" id="PTHR43329">
    <property type="entry name" value="EPOXIDE HYDROLASE"/>
    <property type="match status" value="1"/>
</dbReference>
<accession>A0ABY4VC40</accession>
<keyword evidence="1 4" id="KW-0378">Hydrolase</keyword>
<dbReference type="GO" id="GO:0016787">
    <property type="term" value="F:hydrolase activity"/>
    <property type="evidence" value="ECO:0007669"/>
    <property type="project" value="UniProtKB-KW"/>
</dbReference>
<evidence type="ECO:0000313" key="4">
    <source>
        <dbReference type="EMBL" id="USD21702.1"/>
    </source>
</evidence>